<dbReference type="RefSeq" id="WP_176978359.1">
    <property type="nucleotide sequence ID" value="NZ_JABZEO010000032.1"/>
</dbReference>
<keyword evidence="3" id="KW-1185">Reference proteome</keyword>
<dbReference type="EMBL" id="JABZEO010000032">
    <property type="protein sequence ID" value="NVZ11669.1"/>
    <property type="molecule type" value="Genomic_DNA"/>
</dbReference>
<gene>
    <name evidence="2" type="ORF">HW932_20700</name>
</gene>
<evidence type="ECO:0000313" key="3">
    <source>
        <dbReference type="Proteomes" id="UP000592294"/>
    </source>
</evidence>
<accession>A0A850RA93</accession>
<dbReference type="Proteomes" id="UP000592294">
    <property type="component" value="Unassembled WGS sequence"/>
</dbReference>
<comment type="caution">
    <text evidence="2">The sequence shown here is derived from an EMBL/GenBank/DDBJ whole genome shotgun (WGS) entry which is preliminary data.</text>
</comment>
<name>A0A850RA93_9GAMM</name>
<protein>
    <submittedName>
        <fullName evidence="2">Uncharacterized protein</fullName>
    </submittedName>
</protein>
<dbReference type="AlphaFoldDB" id="A0A850RA93"/>
<proteinExistence type="predicted"/>
<evidence type="ECO:0000313" key="2">
    <source>
        <dbReference type="EMBL" id="NVZ11669.1"/>
    </source>
</evidence>
<reference evidence="2 3" key="1">
    <citation type="submission" date="2020-06" db="EMBL/GenBank/DDBJ databases">
        <title>Whole-genome sequence of Allochromatium humboldtianum DSM 21881, type strain.</title>
        <authorList>
            <person name="Kyndt J.A."/>
            <person name="Meyer T.E."/>
        </authorList>
    </citation>
    <scope>NUCLEOTIDE SEQUENCE [LARGE SCALE GENOMIC DNA]</scope>
    <source>
        <strain evidence="2 3">DSM 21881</strain>
    </source>
</reference>
<sequence>MKPKPSVDAFLEGANSRTETTAVEDTSASSTNSAPESMMIEVSAPVPTVQKMFRLRWNIAAELKAEAGRESSREGRRVTETEIVERLLKKHLKIQ</sequence>
<organism evidence="2 3">
    <name type="scientific">Allochromatium humboldtianum</name>
    <dbReference type="NCBI Taxonomy" id="504901"/>
    <lineage>
        <taxon>Bacteria</taxon>
        <taxon>Pseudomonadati</taxon>
        <taxon>Pseudomonadota</taxon>
        <taxon>Gammaproteobacteria</taxon>
        <taxon>Chromatiales</taxon>
        <taxon>Chromatiaceae</taxon>
        <taxon>Allochromatium</taxon>
    </lineage>
</organism>
<feature type="compositionally biased region" description="Polar residues" evidence="1">
    <location>
        <begin position="15"/>
        <end position="35"/>
    </location>
</feature>
<feature type="region of interest" description="Disordered" evidence="1">
    <location>
        <begin position="1"/>
        <end position="39"/>
    </location>
</feature>
<evidence type="ECO:0000256" key="1">
    <source>
        <dbReference type="SAM" id="MobiDB-lite"/>
    </source>
</evidence>